<dbReference type="GO" id="GO:0019915">
    <property type="term" value="P:lipid storage"/>
    <property type="evidence" value="ECO:0007669"/>
    <property type="project" value="InterPro"/>
</dbReference>
<evidence type="ECO:0000313" key="6">
    <source>
        <dbReference type="Proteomes" id="UP000009328"/>
    </source>
</evidence>
<dbReference type="EMBL" id="CAIF01000025">
    <property type="protein sequence ID" value="CCH41570.1"/>
    <property type="molecule type" value="Genomic_DNA"/>
</dbReference>
<dbReference type="InterPro" id="IPR019363">
    <property type="entry name" value="LDAH"/>
</dbReference>
<dbReference type="InParanoid" id="K0K9H9"/>
<evidence type="ECO:0000256" key="3">
    <source>
        <dbReference type="ARBA" id="ARBA00022677"/>
    </source>
</evidence>
<dbReference type="Gene3D" id="3.40.50.1820">
    <property type="entry name" value="alpha/beta hydrolase"/>
    <property type="match status" value="1"/>
</dbReference>
<dbReference type="Proteomes" id="UP000009328">
    <property type="component" value="Unassembled WGS sequence"/>
</dbReference>
<proteinExistence type="inferred from homology"/>
<evidence type="ECO:0000313" key="5">
    <source>
        <dbReference type="EMBL" id="CCH41570.1"/>
    </source>
</evidence>
<dbReference type="HOGENOM" id="CLU_018394_1_1_1"/>
<dbReference type="eggNOG" id="KOG3975">
    <property type="taxonomic scope" value="Eukaryota"/>
</dbReference>
<evidence type="ECO:0000256" key="2">
    <source>
        <dbReference type="ARBA" id="ARBA00008300"/>
    </source>
</evidence>
<dbReference type="PANTHER" id="PTHR13390">
    <property type="entry name" value="LIPASE"/>
    <property type="match status" value="1"/>
</dbReference>
<comment type="subcellular location">
    <subcellularLocation>
        <location evidence="1">Lipid droplet</location>
    </subcellularLocation>
</comment>
<name>K0K9H9_WICCF</name>
<dbReference type="Pfam" id="PF10230">
    <property type="entry name" value="LIDHydrolase"/>
    <property type="match status" value="1"/>
</dbReference>
<reference evidence="5 6" key="1">
    <citation type="journal article" date="2012" name="Eukaryot. Cell">
        <title>Draft genome sequence of Wickerhamomyces ciferrii NRRL Y-1031 F-60-10.</title>
        <authorList>
            <person name="Schneider J."/>
            <person name="Andrea H."/>
            <person name="Blom J."/>
            <person name="Jaenicke S."/>
            <person name="Ruckert C."/>
            <person name="Schorsch C."/>
            <person name="Szczepanowski R."/>
            <person name="Farwick M."/>
            <person name="Goesmann A."/>
            <person name="Puhler A."/>
            <person name="Schaffer S."/>
            <person name="Tauch A."/>
            <person name="Kohler T."/>
            <person name="Brinkrolf K."/>
        </authorList>
    </citation>
    <scope>NUCLEOTIDE SEQUENCE [LARGE SCALE GENOMIC DNA]</scope>
    <source>
        <strain evidence="6">ATCC 14091 / BCRC 22168 / CBS 111 / JCM 3599 / NBRC 0793 / NRRL Y-1031 F-60-10</strain>
    </source>
</reference>
<comment type="similarity">
    <text evidence="2">Belongs to the AB hydrolase superfamily. LDAH family.</text>
</comment>
<dbReference type="GO" id="GO:0016298">
    <property type="term" value="F:lipase activity"/>
    <property type="evidence" value="ECO:0007669"/>
    <property type="project" value="InterPro"/>
</dbReference>
<keyword evidence="6" id="KW-1185">Reference proteome</keyword>
<dbReference type="SUPFAM" id="SSF53474">
    <property type="entry name" value="alpha/beta-Hydrolases"/>
    <property type="match status" value="1"/>
</dbReference>
<comment type="caution">
    <text evidence="5">The sequence shown here is derived from an EMBL/GenBank/DDBJ whole genome shotgun (WGS) entry which is preliminary data.</text>
</comment>
<dbReference type="FunCoup" id="K0K9H9">
    <property type="interactions" value="101"/>
</dbReference>
<evidence type="ECO:0000256" key="1">
    <source>
        <dbReference type="ARBA" id="ARBA00004502"/>
    </source>
</evidence>
<dbReference type="PANTHER" id="PTHR13390:SF0">
    <property type="entry name" value="LIPID DROPLET-ASSOCIATED HYDROLASE"/>
    <property type="match status" value="1"/>
</dbReference>
<evidence type="ECO:0008006" key="7">
    <source>
        <dbReference type="Google" id="ProtNLM"/>
    </source>
</evidence>
<keyword evidence="4" id="KW-0378">Hydrolase</keyword>
<dbReference type="AlphaFoldDB" id="K0K9H9"/>
<organism evidence="5 6">
    <name type="scientific">Wickerhamomyces ciferrii (strain ATCC 14091 / BCRC 22168 / CBS 111 / JCM 3599 / NBRC 0793 / NRRL Y-1031 F-60-10)</name>
    <name type="common">Yeast</name>
    <name type="synonym">Pichia ciferrii</name>
    <dbReference type="NCBI Taxonomy" id="1206466"/>
    <lineage>
        <taxon>Eukaryota</taxon>
        <taxon>Fungi</taxon>
        <taxon>Dikarya</taxon>
        <taxon>Ascomycota</taxon>
        <taxon>Saccharomycotina</taxon>
        <taxon>Saccharomycetes</taxon>
        <taxon>Phaffomycetales</taxon>
        <taxon>Wickerhamomycetaceae</taxon>
        <taxon>Wickerhamomyces</taxon>
    </lineage>
</organism>
<dbReference type="InterPro" id="IPR029058">
    <property type="entry name" value="AB_hydrolase_fold"/>
</dbReference>
<protein>
    <recommendedName>
        <fullName evidence="7">Lipid droplet-associated hydrolase</fullName>
    </recommendedName>
</protein>
<sequence>MKHITDLSAIPTTVHHYPSSLKEEDAGNSPLLIFIPGNPGVIEYYKEYFESLQKNWPSLEILGISQAGHDIPTSSTNLEQFQKVFTLEDQIEHKVQIIENFLNSKHDRKLNTDLSNDNQQLVHAGTIKGRHVQDVFIMGHSVGSYMMERIVVRLLDKVNFKFIGFLTPTIIDIHKSDKGNKLFPIVKLIPSFNSLVSTFSHILKWIPERIRGFLLGQILNNPPKHAFNATSGFISKPQQIKQSLGLATEEMYVIQDDWEYFLNFSKSTRTIPKWFYFSNVDHWVNNETQKQITEKLLDESNVKVENSDHIIHSFCIQQSEEFADITINALKELYK</sequence>
<accession>K0K9H9</accession>
<evidence type="ECO:0000256" key="4">
    <source>
        <dbReference type="ARBA" id="ARBA00022801"/>
    </source>
</evidence>
<keyword evidence="3" id="KW-0551">Lipid droplet</keyword>
<dbReference type="GO" id="GO:0005811">
    <property type="term" value="C:lipid droplet"/>
    <property type="evidence" value="ECO:0007669"/>
    <property type="project" value="UniProtKB-SubCell"/>
</dbReference>
<gene>
    <name evidence="5" type="ORF">BN7_1111</name>
</gene>